<accession>A0A4V5NEY1</accession>
<organism evidence="1 2">
    <name type="scientific">Friedmanniomyces simplex</name>
    <dbReference type="NCBI Taxonomy" id="329884"/>
    <lineage>
        <taxon>Eukaryota</taxon>
        <taxon>Fungi</taxon>
        <taxon>Dikarya</taxon>
        <taxon>Ascomycota</taxon>
        <taxon>Pezizomycotina</taxon>
        <taxon>Dothideomycetes</taxon>
        <taxon>Dothideomycetidae</taxon>
        <taxon>Mycosphaerellales</taxon>
        <taxon>Teratosphaeriaceae</taxon>
        <taxon>Friedmanniomyces</taxon>
    </lineage>
</organism>
<proteinExistence type="predicted"/>
<evidence type="ECO:0000313" key="2">
    <source>
        <dbReference type="Proteomes" id="UP000309340"/>
    </source>
</evidence>
<sequence length="179" mass="20265">MQRLWESVSRVPFHVDPEAICYTRSLAYHTAFSEDTLNVVDKSNVTFHRDSITCPELSEVPKAELWRQLWMDIKAQKRCQISALVIIVASKDHLTDLHIDNGKDVLSAVVDDCRKIFVLYPPTTKNLRLLDGVENEPFRLATICQKLEGALYSEVTSSKAIVIPSGTLHAVITIMDRNK</sequence>
<keyword evidence="2" id="KW-1185">Reference proteome</keyword>
<dbReference type="EMBL" id="NAJQ01000472">
    <property type="protein sequence ID" value="TKA69039.1"/>
    <property type="molecule type" value="Genomic_DNA"/>
</dbReference>
<dbReference type="AlphaFoldDB" id="A0A4V5NEY1"/>
<comment type="caution">
    <text evidence="1">The sequence shown here is derived from an EMBL/GenBank/DDBJ whole genome shotgun (WGS) entry which is preliminary data.</text>
</comment>
<evidence type="ECO:0000313" key="1">
    <source>
        <dbReference type="EMBL" id="TKA69039.1"/>
    </source>
</evidence>
<dbReference type="Gene3D" id="2.60.120.650">
    <property type="entry name" value="Cupin"/>
    <property type="match status" value="1"/>
</dbReference>
<dbReference type="SUPFAM" id="SSF51197">
    <property type="entry name" value="Clavaminate synthase-like"/>
    <property type="match status" value="1"/>
</dbReference>
<dbReference type="STRING" id="329884.A0A4V5NEY1"/>
<dbReference type="Proteomes" id="UP000309340">
    <property type="component" value="Unassembled WGS sequence"/>
</dbReference>
<dbReference type="OrthoDB" id="3790934at2759"/>
<name>A0A4V5NEY1_9PEZI</name>
<evidence type="ECO:0008006" key="3">
    <source>
        <dbReference type="Google" id="ProtNLM"/>
    </source>
</evidence>
<protein>
    <recommendedName>
        <fullName evidence="3">JmjC domain-containing protein</fullName>
    </recommendedName>
</protein>
<reference evidence="1 2" key="1">
    <citation type="submission" date="2017-03" db="EMBL/GenBank/DDBJ databases">
        <title>Genomes of endolithic fungi from Antarctica.</title>
        <authorList>
            <person name="Coleine C."/>
            <person name="Masonjones S."/>
            <person name="Stajich J.E."/>
        </authorList>
    </citation>
    <scope>NUCLEOTIDE SEQUENCE [LARGE SCALE GENOMIC DNA]</scope>
    <source>
        <strain evidence="1 2">CCFEE 5184</strain>
    </source>
</reference>
<gene>
    <name evidence="1" type="ORF">B0A55_10981</name>
</gene>